<feature type="region of interest" description="Disordered" evidence="3">
    <location>
        <begin position="562"/>
        <end position="590"/>
    </location>
</feature>
<feature type="compositionally biased region" description="Basic and acidic residues" evidence="3">
    <location>
        <begin position="562"/>
        <end position="578"/>
    </location>
</feature>
<dbReference type="InterPro" id="IPR051321">
    <property type="entry name" value="PHA/PHB_synthase"/>
</dbReference>
<evidence type="ECO:0000313" key="5">
    <source>
        <dbReference type="EMBL" id="MCW7753965.1"/>
    </source>
</evidence>
<keyword evidence="6" id="KW-1185">Reference proteome</keyword>
<evidence type="ECO:0000259" key="4">
    <source>
        <dbReference type="Pfam" id="PF07167"/>
    </source>
</evidence>
<evidence type="ECO:0000256" key="2">
    <source>
        <dbReference type="ARBA" id="ARBA00023315"/>
    </source>
</evidence>
<evidence type="ECO:0000256" key="3">
    <source>
        <dbReference type="SAM" id="MobiDB-lite"/>
    </source>
</evidence>
<comment type="caution">
    <text evidence="5">The sequence shown here is derived from an EMBL/GenBank/DDBJ whole genome shotgun (WGS) entry which is preliminary data.</text>
</comment>
<sequence>MKAQKKPIIRNPKPAKENPAVENMEKPTQDSVLEAAHIIDRNFRKAMVPLTGPIDIPAFSRAYFDAMIHLAWSPGTRFRLFLEQMHFLSDMAAIQTGTAPPSVDRRFRDPQWETWPFSLYRDTFLRLESHLETRLQDIRGVSNHSNLLVQFFTHQITAMMNPLNFPVTNPEVIRTTMEQGGQNIVKGIQNLIDTLSTHGGELVVRHSRDDYYEVGKTLACTPGKVVYRNRLIELIQYEPVTDKAVGTPILLVPAWINKYYILDLSPHNSLARYLTEQGFTVFIISWKNVDGSFRNDGIDSYVKTGLVEAVAEIRNITGSKGVHLTGYCMGAILCAIATAYLRSQEDTSIQSISFFAAQLDFSDAGDLRCFIDESQITFLQDLMEEQGYLPKSNMMQTYSLLRPRDLYWNFLIDEFFLGKDPFNLDFLFWNDDGTRMPMRLHIDILERLYLEDELTEGKFRMDDGRSIDLRNIDMDLYSVGTLKDHIAPWKSVYRIPHFVTSPIKFVLSSSGHIAGVINPPGSKGHYHTDGTLGQGPEHWLATAHMHEGSWWPDWTAWLKERSQPETDKLPWPPEKARDLGPAPGTYVTEK</sequence>
<dbReference type="Pfam" id="PF07167">
    <property type="entry name" value="PhaC_N"/>
    <property type="match status" value="1"/>
</dbReference>
<dbReference type="GO" id="GO:0016787">
    <property type="term" value="F:hydrolase activity"/>
    <property type="evidence" value="ECO:0007669"/>
    <property type="project" value="UniProtKB-KW"/>
</dbReference>
<dbReference type="SUPFAM" id="SSF53474">
    <property type="entry name" value="alpha/beta-Hydrolases"/>
    <property type="match status" value="1"/>
</dbReference>
<dbReference type="Proteomes" id="UP001209681">
    <property type="component" value="Unassembled WGS sequence"/>
</dbReference>
<dbReference type="RefSeq" id="WP_265424834.1">
    <property type="nucleotide sequence ID" value="NZ_JAPFPW010000008.1"/>
</dbReference>
<evidence type="ECO:0000256" key="1">
    <source>
        <dbReference type="ARBA" id="ARBA00022679"/>
    </source>
</evidence>
<proteinExistence type="predicted"/>
<feature type="region of interest" description="Disordered" evidence="3">
    <location>
        <begin position="1"/>
        <end position="27"/>
    </location>
</feature>
<dbReference type="InterPro" id="IPR010941">
    <property type="entry name" value="PhaC_N"/>
</dbReference>
<accession>A0ABT3N928</accession>
<organism evidence="5 6">
    <name type="scientific">Desulfobotulus pelophilus</name>
    <dbReference type="NCBI Taxonomy" id="2823377"/>
    <lineage>
        <taxon>Bacteria</taxon>
        <taxon>Pseudomonadati</taxon>
        <taxon>Thermodesulfobacteriota</taxon>
        <taxon>Desulfobacteria</taxon>
        <taxon>Desulfobacterales</taxon>
        <taxon>Desulfobacteraceae</taxon>
        <taxon>Desulfobotulus</taxon>
    </lineage>
</organism>
<dbReference type="InterPro" id="IPR029058">
    <property type="entry name" value="AB_hydrolase_fold"/>
</dbReference>
<protein>
    <submittedName>
        <fullName evidence="5">Alpha/beta fold hydrolase</fullName>
    </submittedName>
</protein>
<reference evidence="5 6" key="1">
    <citation type="submission" date="2022-11" db="EMBL/GenBank/DDBJ databases">
        <title>Desulfobotulus tamanensis H1 sp. nov. - anaerobic, alkaliphilic, sulphate reducing bacterium isolated from terrestrial mud volcano.</title>
        <authorList>
            <person name="Frolova A."/>
            <person name="Merkel A.Y."/>
            <person name="Slobodkin A.I."/>
        </authorList>
    </citation>
    <scope>NUCLEOTIDE SEQUENCE [LARGE SCALE GENOMIC DNA]</scope>
    <source>
        <strain evidence="5 6">H1</strain>
    </source>
</reference>
<dbReference type="EMBL" id="JAPFPW010000008">
    <property type="protein sequence ID" value="MCW7753965.1"/>
    <property type="molecule type" value="Genomic_DNA"/>
</dbReference>
<dbReference type="PANTHER" id="PTHR36837:SF5">
    <property type="entry name" value="POLY-3-HYDROXYBUTYRATE SYNTHASE"/>
    <property type="match status" value="1"/>
</dbReference>
<name>A0ABT3N928_9BACT</name>
<dbReference type="Gene3D" id="3.40.50.1820">
    <property type="entry name" value="alpha/beta hydrolase"/>
    <property type="match status" value="1"/>
</dbReference>
<keyword evidence="1" id="KW-0808">Transferase</keyword>
<dbReference type="PANTHER" id="PTHR36837">
    <property type="entry name" value="POLY(3-HYDROXYALKANOATE) POLYMERASE SUBUNIT PHAC"/>
    <property type="match status" value="1"/>
</dbReference>
<keyword evidence="2" id="KW-0012">Acyltransferase</keyword>
<feature type="domain" description="Poly-beta-hydroxybutyrate polymerase N-terminal" evidence="4">
    <location>
        <begin position="104"/>
        <end position="274"/>
    </location>
</feature>
<evidence type="ECO:0000313" key="6">
    <source>
        <dbReference type="Proteomes" id="UP001209681"/>
    </source>
</evidence>
<keyword evidence="5" id="KW-0378">Hydrolase</keyword>
<gene>
    <name evidence="5" type="ORF">OOT00_08200</name>
</gene>